<dbReference type="OMA" id="IWGGKNH"/>
<sequence>MKLSLTTSLALHGALAAAFRVYDNTAYTNTSVGFGSSNINWIPNYVCIPLLAGGTLPSAEAWKTVVKQWVVYPGYPLVLDCEQLYLNDAATADQDLEWLATLQTWAADVIPAGSVIGWYGLVANTNTALYGHLRTLVANHTPTAFFPSAYTFSYSLSTWKTALTTSLAKAHAVNSSIPVIPYTWPQYHGNYSFFPVDLWSAELAYLASQNSTLAGFVIWGGKNHAVCNDACQATAGQQPWLAATRTYLASLYGQYSGTPEVAGGQLFTGL</sequence>
<organism evidence="2 3">
    <name type="scientific">Ophiostoma piceae (strain UAMH 11346)</name>
    <name type="common">Sap stain fungus</name>
    <dbReference type="NCBI Taxonomy" id="1262450"/>
    <lineage>
        <taxon>Eukaryota</taxon>
        <taxon>Fungi</taxon>
        <taxon>Dikarya</taxon>
        <taxon>Ascomycota</taxon>
        <taxon>Pezizomycotina</taxon>
        <taxon>Sordariomycetes</taxon>
        <taxon>Sordariomycetidae</taxon>
        <taxon>Ophiostomatales</taxon>
        <taxon>Ophiostomataceae</taxon>
        <taxon>Ophiostoma</taxon>
    </lineage>
</organism>
<dbReference type="AlphaFoldDB" id="S3CN62"/>
<evidence type="ECO:0000313" key="2">
    <source>
        <dbReference type="EMBL" id="EPE07978.1"/>
    </source>
</evidence>
<evidence type="ECO:0000313" key="3">
    <source>
        <dbReference type="Proteomes" id="UP000016923"/>
    </source>
</evidence>
<dbReference type="EMBL" id="KE148149">
    <property type="protein sequence ID" value="EPE07978.1"/>
    <property type="molecule type" value="Genomic_DNA"/>
</dbReference>
<gene>
    <name evidence="2" type="ORF">F503_00761</name>
</gene>
<keyword evidence="1" id="KW-0732">Signal</keyword>
<dbReference type="Gene3D" id="3.20.20.70">
    <property type="entry name" value="Aldolase class I"/>
    <property type="match status" value="1"/>
</dbReference>
<accession>S3CN62</accession>
<reference evidence="2 3" key="1">
    <citation type="journal article" date="2013" name="BMC Genomics">
        <title>The genome and transcriptome of the pine saprophyte Ophiostoma piceae, and a comparison with the bark beetle-associated pine pathogen Grosmannia clavigera.</title>
        <authorList>
            <person name="Haridas S."/>
            <person name="Wang Y."/>
            <person name="Lim L."/>
            <person name="Massoumi Alamouti S."/>
            <person name="Jackman S."/>
            <person name="Docking R."/>
            <person name="Robertson G."/>
            <person name="Birol I."/>
            <person name="Bohlmann J."/>
            <person name="Breuil C."/>
        </authorList>
    </citation>
    <scope>NUCLEOTIDE SEQUENCE [LARGE SCALE GENOMIC DNA]</scope>
    <source>
        <strain evidence="2 3">UAMH 11346</strain>
    </source>
</reference>
<dbReference type="Proteomes" id="UP000016923">
    <property type="component" value="Unassembled WGS sequence"/>
</dbReference>
<dbReference type="HOGENOM" id="CLU_050868_0_0_1"/>
<dbReference type="VEuPathDB" id="FungiDB:F503_00761"/>
<protein>
    <submittedName>
        <fullName evidence="2">Uncharacterized protein</fullName>
    </submittedName>
</protein>
<feature type="signal peptide" evidence="1">
    <location>
        <begin position="1"/>
        <end position="16"/>
    </location>
</feature>
<dbReference type="OrthoDB" id="4139606at2759"/>
<dbReference type="eggNOG" id="ENOG502RQDN">
    <property type="taxonomic scope" value="Eukaryota"/>
</dbReference>
<proteinExistence type="predicted"/>
<keyword evidence="3" id="KW-1185">Reference proteome</keyword>
<name>S3CN62_OPHP1</name>
<dbReference type="InterPro" id="IPR013785">
    <property type="entry name" value="Aldolase_TIM"/>
</dbReference>
<feature type="chain" id="PRO_5004507469" evidence="1">
    <location>
        <begin position="17"/>
        <end position="270"/>
    </location>
</feature>
<evidence type="ECO:0000256" key="1">
    <source>
        <dbReference type="SAM" id="SignalP"/>
    </source>
</evidence>